<proteinExistence type="inferred from homology"/>
<keyword evidence="5 10" id="KW-1003">Cell membrane</keyword>
<keyword evidence="7 10" id="KW-1133">Transmembrane helix</keyword>
<dbReference type="PANTHER" id="PTHR12929:SF4">
    <property type="entry name" value="SOLUTE CARRIER FAMILY 52, RIBOFLAVIN TRANSPORTER, MEMBER 3"/>
    <property type="match status" value="1"/>
</dbReference>
<evidence type="ECO:0000256" key="1">
    <source>
        <dbReference type="ARBA" id="ARBA00000215"/>
    </source>
</evidence>
<keyword evidence="9" id="KW-0325">Glycoprotein</keyword>
<comment type="caution">
    <text evidence="12">The sequence shown here is derived from an EMBL/GenBank/DDBJ whole genome shotgun (WGS) entry which is preliminary data.</text>
</comment>
<organism evidence="12 13">
    <name type="scientific">Albula glossodonta</name>
    <name type="common">roundjaw bonefish</name>
    <dbReference type="NCBI Taxonomy" id="121402"/>
    <lineage>
        <taxon>Eukaryota</taxon>
        <taxon>Metazoa</taxon>
        <taxon>Chordata</taxon>
        <taxon>Craniata</taxon>
        <taxon>Vertebrata</taxon>
        <taxon>Euteleostomi</taxon>
        <taxon>Actinopterygii</taxon>
        <taxon>Neopterygii</taxon>
        <taxon>Teleostei</taxon>
        <taxon>Albuliformes</taxon>
        <taxon>Albulidae</taxon>
        <taxon>Albula</taxon>
    </lineage>
</organism>
<evidence type="ECO:0000256" key="8">
    <source>
        <dbReference type="ARBA" id="ARBA00023136"/>
    </source>
</evidence>
<feature type="transmembrane region" description="Helical" evidence="10">
    <location>
        <begin position="443"/>
        <end position="465"/>
    </location>
</feature>
<evidence type="ECO:0000256" key="10">
    <source>
        <dbReference type="RuleBase" id="RU368035"/>
    </source>
</evidence>
<keyword evidence="6 10" id="KW-0812">Transmembrane</keyword>
<evidence type="ECO:0000256" key="3">
    <source>
        <dbReference type="ARBA" id="ARBA00006366"/>
    </source>
</evidence>
<comment type="function">
    <text evidence="10">Plasma membrane transporter mediating the uptake by cells of the water soluble vitamin B2/riboflavin that plays a key role in biochemical oxidation-reduction reactions of the carbohydrate, lipid, and amino acid metabolism.</text>
</comment>
<evidence type="ECO:0000313" key="13">
    <source>
        <dbReference type="Proteomes" id="UP000824540"/>
    </source>
</evidence>
<evidence type="ECO:0000256" key="6">
    <source>
        <dbReference type="ARBA" id="ARBA00022692"/>
    </source>
</evidence>
<dbReference type="Pfam" id="PF06237">
    <property type="entry name" value="SLC52_ribofla_tr"/>
    <property type="match status" value="1"/>
</dbReference>
<feature type="region of interest" description="Disordered" evidence="11">
    <location>
        <begin position="14"/>
        <end position="85"/>
    </location>
</feature>
<keyword evidence="4 10" id="KW-0813">Transport</keyword>
<dbReference type="GO" id="GO:0005886">
    <property type="term" value="C:plasma membrane"/>
    <property type="evidence" value="ECO:0007669"/>
    <property type="project" value="UniProtKB-SubCell"/>
</dbReference>
<evidence type="ECO:0000256" key="4">
    <source>
        <dbReference type="ARBA" id="ARBA00022448"/>
    </source>
</evidence>
<dbReference type="InterPro" id="IPR009357">
    <property type="entry name" value="Riboflavin_transptr"/>
</dbReference>
<evidence type="ECO:0000256" key="7">
    <source>
        <dbReference type="ARBA" id="ARBA00022989"/>
    </source>
</evidence>
<feature type="region of interest" description="Disordered" evidence="11">
    <location>
        <begin position="353"/>
        <end position="381"/>
    </location>
</feature>
<protein>
    <recommendedName>
        <fullName evidence="10">Riboflavin transporter</fullName>
    </recommendedName>
</protein>
<feature type="transmembrane region" description="Helical" evidence="10">
    <location>
        <begin position="106"/>
        <end position="125"/>
    </location>
</feature>
<dbReference type="GO" id="GO:0032217">
    <property type="term" value="F:riboflavin transmembrane transporter activity"/>
    <property type="evidence" value="ECO:0007669"/>
    <property type="project" value="UniProtKB-UniRule"/>
</dbReference>
<sequence length="557" mass="59819">MKALWALECGVVLRQPHLTESPTPTGSPTLRKAPPPLAAPPLQEAPPPQAAPPLREAPPPKAAPPLREAQPPQAAPPYSKPSLHRQPRLYEKPRLHRQPRLLSSPMALHVHLLACAFGLGSWVAINGLWVELPLIVNELPEGWNLPSYLTVIIQMANLGPLLVTLMHKLYPGRLKESAVIYSILSIGVLACFLLAFFWKETTVMAGTEHSTAFLVITFFLSLVDCTSSVTFLPFMMQLPAKYITTYFIGEGLSGFVPGLVALGQGVGISKCVNITQTSSSNMTEARVATPPPHDSLYTIQTEYLPPNFSTEVFFFFLAAMTAISLVAFTLLNRMPRTFELSTENLVPETVASVSSGLDNPSVQGSPKAHGGKGEETGQSRPLLAKPGYTVSQLAFIYFLVVWVNGLTNGLLPSVQTYSCMPYGNIAYHLSAALSSMANPMACVIAMSLVFLGLLSLVGTGFGAYNMGMAALSPCPLLQGSAAGEALIVLSWVFFAGTLSYVKVMVGVILRDESHSALVWCGAAVQVGSMVGALTMFPLVNVYRLFQSGDVCSTKCPL</sequence>
<feature type="transmembrane region" description="Helical" evidence="10">
    <location>
        <begin position="246"/>
        <end position="268"/>
    </location>
</feature>
<feature type="transmembrane region" description="Helical" evidence="10">
    <location>
        <begin position="178"/>
        <end position="198"/>
    </location>
</feature>
<feature type="compositionally biased region" description="Polar residues" evidence="11">
    <location>
        <begin position="18"/>
        <end position="28"/>
    </location>
</feature>
<feature type="transmembrane region" description="Helical" evidence="10">
    <location>
        <begin position="485"/>
        <end position="509"/>
    </location>
</feature>
<feature type="compositionally biased region" description="Pro residues" evidence="11">
    <location>
        <begin position="33"/>
        <end position="63"/>
    </location>
</feature>
<dbReference type="AlphaFoldDB" id="A0A8T2NG53"/>
<comment type="catalytic activity">
    <reaction evidence="1 10">
        <text>riboflavin(in) = riboflavin(out)</text>
        <dbReference type="Rhea" id="RHEA:35015"/>
        <dbReference type="ChEBI" id="CHEBI:57986"/>
    </reaction>
</comment>
<feature type="transmembrane region" description="Helical" evidence="10">
    <location>
        <begin position="210"/>
        <end position="234"/>
    </location>
</feature>
<reference evidence="12" key="1">
    <citation type="thesis" date="2021" institute="BYU ScholarsArchive" country="Provo, UT, USA">
        <title>Applications of and Algorithms for Genome Assembly and Genomic Analyses with an Emphasis on Marine Teleosts.</title>
        <authorList>
            <person name="Pickett B.D."/>
        </authorList>
    </citation>
    <scope>NUCLEOTIDE SEQUENCE</scope>
    <source>
        <strain evidence="12">HI-2016</strain>
    </source>
</reference>
<feature type="compositionally biased region" description="Polar residues" evidence="11">
    <location>
        <begin position="353"/>
        <end position="364"/>
    </location>
</feature>
<evidence type="ECO:0000256" key="2">
    <source>
        <dbReference type="ARBA" id="ARBA00004651"/>
    </source>
</evidence>
<evidence type="ECO:0000256" key="11">
    <source>
        <dbReference type="SAM" id="MobiDB-lite"/>
    </source>
</evidence>
<feature type="transmembrane region" description="Helical" evidence="10">
    <location>
        <begin position="516"/>
        <end position="539"/>
    </location>
</feature>
<keyword evidence="8 10" id="KW-0472">Membrane</keyword>
<dbReference type="EMBL" id="JAFBMS010000056">
    <property type="protein sequence ID" value="KAG9339219.1"/>
    <property type="molecule type" value="Genomic_DNA"/>
</dbReference>
<evidence type="ECO:0000256" key="9">
    <source>
        <dbReference type="ARBA" id="ARBA00023180"/>
    </source>
</evidence>
<accession>A0A8T2NG53</accession>
<gene>
    <name evidence="12" type="ORF">JZ751_023914</name>
</gene>
<comment type="subcellular location">
    <subcellularLocation>
        <location evidence="2 10">Cell membrane</location>
        <topology evidence="2 10">Multi-pass membrane protein</topology>
    </subcellularLocation>
</comment>
<keyword evidence="13" id="KW-1185">Reference proteome</keyword>
<feature type="transmembrane region" description="Helical" evidence="10">
    <location>
        <begin position="145"/>
        <end position="166"/>
    </location>
</feature>
<dbReference type="Proteomes" id="UP000824540">
    <property type="component" value="Unassembled WGS sequence"/>
</dbReference>
<feature type="transmembrane region" description="Helical" evidence="10">
    <location>
        <begin position="312"/>
        <end position="331"/>
    </location>
</feature>
<dbReference type="PANTHER" id="PTHR12929">
    <property type="entry name" value="SOLUTE CARRIER FAMILY 52"/>
    <property type="match status" value="1"/>
</dbReference>
<dbReference type="OrthoDB" id="9995836at2759"/>
<comment type="similarity">
    <text evidence="3 10">Belongs to the riboflavin transporter family.</text>
</comment>
<evidence type="ECO:0000256" key="5">
    <source>
        <dbReference type="ARBA" id="ARBA00022475"/>
    </source>
</evidence>
<evidence type="ECO:0000313" key="12">
    <source>
        <dbReference type="EMBL" id="KAG9339219.1"/>
    </source>
</evidence>
<name>A0A8T2NG53_9TELE</name>